<gene>
    <name evidence="5 10" type="primary">lysA</name>
    <name evidence="10" type="ORF">HYG86_07560</name>
</gene>
<proteinExistence type="inferred from homology"/>
<keyword evidence="4 5" id="KW-0456">Lyase</keyword>
<dbReference type="KEGG" id="acae:HYG86_07560"/>
<keyword evidence="11" id="KW-1185">Reference proteome</keyword>
<dbReference type="SUPFAM" id="SSF50621">
    <property type="entry name" value="Alanine racemase C-terminal domain-like"/>
    <property type="match status" value="1"/>
</dbReference>
<dbReference type="Gene3D" id="2.40.37.10">
    <property type="entry name" value="Lyase, Ornithine Decarboxylase, Chain A, domain 1"/>
    <property type="match status" value="1"/>
</dbReference>
<evidence type="ECO:0000256" key="7">
    <source>
        <dbReference type="PIRSR" id="PIRSR600183-50"/>
    </source>
</evidence>
<evidence type="ECO:0000256" key="5">
    <source>
        <dbReference type="HAMAP-Rule" id="MF_02120"/>
    </source>
</evidence>
<dbReference type="Pfam" id="PF02784">
    <property type="entry name" value="Orn_Arg_deC_N"/>
    <property type="match status" value="1"/>
</dbReference>
<dbReference type="GO" id="GO:0009089">
    <property type="term" value="P:lysine biosynthetic process via diaminopimelate"/>
    <property type="evidence" value="ECO:0007669"/>
    <property type="project" value="UniProtKB-UniRule"/>
</dbReference>
<dbReference type="PANTHER" id="PTHR43727">
    <property type="entry name" value="DIAMINOPIMELATE DECARBOXYLASE"/>
    <property type="match status" value="1"/>
</dbReference>
<evidence type="ECO:0000256" key="4">
    <source>
        <dbReference type="ARBA" id="ARBA00023239"/>
    </source>
</evidence>
<comment type="similarity">
    <text evidence="5">Belongs to the Orn/Lys/Arg decarboxylase class-II family. LysA subfamily.</text>
</comment>
<feature type="domain" description="Orn/DAP/Arg decarboxylase 2 N-terminal" evidence="9">
    <location>
        <begin position="43"/>
        <end position="289"/>
    </location>
</feature>
<keyword evidence="3 5" id="KW-0663">Pyridoxal phosphate</keyword>
<dbReference type="Proteomes" id="UP000516160">
    <property type="component" value="Chromosome"/>
</dbReference>
<name>A0A7G9W7J0_ALKCA</name>
<evidence type="ECO:0000256" key="3">
    <source>
        <dbReference type="ARBA" id="ARBA00022898"/>
    </source>
</evidence>
<dbReference type="GO" id="GO:0030170">
    <property type="term" value="F:pyridoxal phosphate binding"/>
    <property type="evidence" value="ECO:0007669"/>
    <property type="project" value="UniProtKB-UniRule"/>
</dbReference>
<dbReference type="InterPro" id="IPR002986">
    <property type="entry name" value="DAP_deCOOHase_LysA"/>
</dbReference>
<feature type="binding site" evidence="5">
    <location>
        <position position="355"/>
    </location>
    <ligand>
        <name>substrate</name>
    </ligand>
</feature>
<dbReference type="InterPro" id="IPR029066">
    <property type="entry name" value="PLP-binding_barrel"/>
</dbReference>
<dbReference type="InterPro" id="IPR022644">
    <property type="entry name" value="De-COase2_N"/>
</dbReference>
<evidence type="ECO:0000256" key="2">
    <source>
        <dbReference type="ARBA" id="ARBA00022793"/>
    </source>
</evidence>
<dbReference type="NCBIfam" id="TIGR01048">
    <property type="entry name" value="lysA"/>
    <property type="match status" value="1"/>
</dbReference>
<evidence type="ECO:0000256" key="8">
    <source>
        <dbReference type="RuleBase" id="RU003738"/>
    </source>
</evidence>
<evidence type="ECO:0000313" key="11">
    <source>
        <dbReference type="Proteomes" id="UP000516160"/>
    </source>
</evidence>
<evidence type="ECO:0000256" key="1">
    <source>
        <dbReference type="ARBA" id="ARBA00001933"/>
    </source>
</evidence>
<dbReference type="EMBL" id="CP058559">
    <property type="protein sequence ID" value="QNO14652.1"/>
    <property type="molecule type" value="Genomic_DNA"/>
</dbReference>
<comment type="cofactor">
    <cofactor evidence="1 5 7 8">
        <name>pyridoxal 5'-phosphate</name>
        <dbReference type="ChEBI" id="CHEBI:597326"/>
    </cofactor>
</comment>
<feature type="modified residue" description="N6-(pyridoxal phosphate)lysine" evidence="5 7">
    <location>
        <position position="58"/>
    </location>
</feature>
<evidence type="ECO:0000256" key="6">
    <source>
        <dbReference type="NCBIfam" id="TIGR01048"/>
    </source>
</evidence>
<comment type="pathway">
    <text evidence="5 8">Amino-acid biosynthesis; L-lysine biosynthesis via DAP pathway; L-lysine from DL-2,6-diaminopimelate: step 1/1.</text>
</comment>
<keyword evidence="5 8" id="KW-0457">Lysine biosynthesis</keyword>
<dbReference type="EC" id="4.1.1.20" evidence="5 6"/>
<feature type="binding site" evidence="5">
    <location>
        <position position="286"/>
    </location>
    <ligand>
        <name>substrate</name>
    </ligand>
</feature>
<dbReference type="FunFam" id="3.20.20.10:FF:000003">
    <property type="entry name" value="Diaminopimelate decarboxylase"/>
    <property type="match status" value="1"/>
</dbReference>
<comment type="subunit">
    <text evidence="5">Homodimer.</text>
</comment>
<dbReference type="GO" id="GO:0008836">
    <property type="term" value="F:diaminopimelate decarboxylase activity"/>
    <property type="evidence" value="ECO:0007669"/>
    <property type="project" value="UniProtKB-UniRule"/>
</dbReference>
<dbReference type="UniPathway" id="UPA00034">
    <property type="reaction ID" value="UER00027"/>
</dbReference>
<dbReference type="CDD" id="cd06828">
    <property type="entry name" value="PLPDE_III_DapDC"/>
    <property type="match status" value="1"/>
</dbReference>
<dbReference type="AlphaFoldDB" id="A0A7G9W7J0"/>
<evidence type="ECO:0000259" key="9">
    <source>
        <dbReference type="Pfam" id="PF02784"/>
    </source>
</evidence>
<dbReference type="SUPFAM" id="SSF51419">
    <property type="entry name" value="PLP-binding barrel"/>
    <property type="match status" value="1"/>
</dbReference>
<feature type="binding site" evidence="5">
    <location>
        <begin position="283"/>
        <end position="286"/>
    </location>
    <ligand>
        <name>pyridoxal 5'-phosphate</name>
        <dbReference type="ChEBI" id="CHEBI:597326"/>
    </ligand>
</feature>
<feature type="binding site" evidence="5">
    <location>
        <position position="383"/>
    </location>
    <ligand>
        <name>pyridoxal 5'-phosphate</name>
        <dbReference type="ChEBI" id="CHEBI:597326"/>
    </ligand>
</feature>
<organism evidence="10 11">
    <name type="scientific">Alkalicella caledoniensis</name>
    <dbReference type="NCBI Taxonomy" id="2731377"/>
    <lineage>
        <taxon>Bacteria</taxon>
        <taxon>Bacillati</taxon>
        <taxon>Bacillota</taxon>
        <taxon>Clostridia</taxon>
        <taxon>Eubacteriales</taxon>
        <taxon>Proteinivoracaceae</taxon>
        <taxon>Alkalicella</taxon>
    </lineage>
</organism>
<reference evidence="10 11" key="1">
    <citation type="submission" date="2020-07" db="EMBL/GenBank/DDBJ databases">
        <title>Alkalicella. sp. LB2 genome.</title>
        <authorList>
            <person name="Postec A."/>
            <person name="Quemeneur M."/>
        </authorList>
    </citation>
    <scope>NUCLEOTIDE SEQUENCE [LARGE SCALE GENOMIC DNA]</scope>
    <source>
        <strain evidence="10 11">LB2</strain>
    </source>
</reference>
<feature type="binding site" evidence="5">
    <location>
        <position position="240"/>
    </location>
    <ligand>
        <name>pyridoxal 5'-phosphate</name>
        <dbReference type="ChEBI" id="CHEBI:597326"/>
    </ligand>
</feature>
<sequence length="430" mass="47198">MTNPSNFHFAGCDTVELAKQFGTPLYVVSEDIINVKCQQIRELFLNKYPNTKVAYASKAFLTLAMCKIIDREGLGLDVVSGGELYTAINADFPMEKVMFHGNNKSYEELVLAVDNNVGRIIVDNFFELDMLASIAKDRDKIVSILFRVAPGIGGKTHEYISTGQTDSKFGICLEGNMVQMAVKQAVASPNIDLKGFHFHVGSQLFDIHGYLSSIQVVLRIMRELKSTLGFVAEELNIGGGFGINYTDGDEETKPLSFFVDPIMANIKTGCEIVGIDMPTIIIEPGRWVVGEAGITLYTVGAIKEIPEVRTYASIDGGFPDNPRPALYKSKYHGILANKADKVADKTVTIAGKCCETGDILIWDLQVPQIESGDTLAVLKTGAYNYSMASNYNRLPRPAVVLLSGGKPQVIVERECYQDLIAREIIPSSLR</sequence>
<protein>
    <recommendedName>
        <fullName evidence="5 6">Diaminopimelate decarboxylase</fullName>
        <shortName evidence="5">DAP decarboxylase</shortName>
        <shortName evidence="5">DAPDC</shortName>
        <ecNumber evidence="5 6">4.1.1.20</ecNumber>
    </recommendedName>
</protein>
<dbReference type="InterPro" id="IPR009006">
    <property type="entry name" value="Ala_racemase/Decarboxylase_C"/>
</dbReference>
<comment type="catalytic activity">
    <reaction evidence="5 8">
        <text>meso-2,6-diaminopimelate + H(+) = L-lysine + CO2</text>
        <dbReference type="Rhea" id="RHEA:15101"/>
        <dbReference type="ChEBI" id="CHEBI:15378"/>
        <dbReference type="ChEBI" id="CHEBI:16526"/>
        <dbReference type="ChEBI" id="CHEBI:32551"/>
        <dbReference type="ChEBI" id="CHEBI:57791"/>
        <dbReference type="EC" id="4.1.1.20"/>
    </reaction>
</comment>
<feature type="binding site" evidence="5">
    <location>
        <position position="383"/>
    </location>
    <ligand>
        <name>substrate</name>
    </ligand>
</feature>
<dbReference type="HAMAP" id="MF_02120">
    <property type="entry name" value="LysA"/>
    <property type="match status" value="1"/>
</dbReference>
<dbReference type="PANTHER" id="PTHR43727:SF2">
    <property type="entry name" value="GROUP IV DECARBOXYLASE"/>
    <property type="match status" value="1"/>
</dbReference>
<feature type="binding site" evidence="5">
    <location>
        <position position="323"/>
    </location>
    <ligand>
        <name>substrate</name>
    </ligand>
</feature>
<dbReference type="Gene3D" id="3.20.20.10">
    <property type="entry name" value="Alanine racemase"/>
    <property type="match status" value="1"/>
</dbReference>
<feature type="binding site" evidence="5">
    <location>
        <position position="327"/>
    </location>
    <ligand>
        <name>substrate</name>
    </ligand>
</feature>
<accession>A0A7G9W7J0</accession>
<dbReference type="PRINTS" id="PR01179">
    <property type="entry name" value="ODADCRBXLASE"/>
</dbReference>
<dbReference type="PRINTS" id="PR01181">
    <property type="entry name" value="DAPDCRBXLASE"/>
</dbReference>
<comment type="function">
    <text evidence="5">Specifically catalyzes the decarboxylation of meso-diaminopimelate (meso-DAP) to L-lysine.</text>
</comment>
<evidence type="ECO:0000313" key="10">
    <source>
        <dbReference type="EMBL" id="QNO14652.1"/>
    </source>
</evidence>
<dbReference type="RefSeq" id="WP_213168522.1">
    <property type="nucleotide sequence ID" value="NZ_CP058559.1"/>
</dbReference>
<keyword evidence="5" id="KW-0028">Amino-acid biosynthesis</keyword>
<feature type="active site" description="Proton donor" evidence="7">
    <location>
        <position position="354"/>
    </location>
</feature>
<keyword evidence="2 5" id="KW-0210">Decarboxylase</keyword>
<dbReference type="InterPro" id="IPR000183">
    <property type="entry name" value="Orn/DAP/Arg_de-COase"/>
</dbReference>